<dbReference type="SUPFAM" id="SSF103388">
    <property type="entry name" value="Virulence-associated V antigen"/>
    <property type="match status" value="1"/>
</dbReference>
<evidence type="ECO:0000313" key="1">
    <source>
        <dbReference type="EMBL" id="AMF98984.1"/>
    </source>
</evidence>
<dbReference type="RefSeq" id="WP_061065755.1">
    <property type="nucleotide sequence ID" value="NZ_CP014038.2"/>
</dbReference>
<dbReference type="Proteomes" id="UP000067422">
    <property type="component" value="Chromosome 1"/>
</dbReference>
<dbReference type="InterPro" id="IPR005413">
    <property type="entry name" value="LowCa_resp_V_Ag"/>
</dbReference>
<sequence length="615" mass="67776">MTDMTTMNSVSGVLNTATNRDSQASFQQRLVETLSPILGDSDAAQLESLIRQLPMVVGRTEQESLDLYADSLRTLLEKQAAFTGTAAAETAAHWMQSLQHQAVNGQIAPQDVVTGVNNTLAHQFQSWFDKQLKDTVDSSLPTDFINEFRLGSQSTQAQQIAALDASALTAATAEISKFVDALAQQMSSSEVRDSAISFLRNAFRNLGSVDINGLKNSDYLLTQESFSAAVTAQLVTSLDSVGITLSNSDAKALADKIAWIPGMSKQELTGALNDLAKQVKGQYENEYGAGQVGQLQNVLNAVVANLKNSPNAITLSSLFSSIAVSLVNKQVDTFYGNLHKVQKYQATQDQVDLIKQNTARDINLLFEKIVARKDIGTDFITRHQKMMENLSKLNTRLSKISEEEKKITTGADGKEHADVKAEHSLTARDLLSVIESSIGDRFDERVLFALNERRVNRLEKRNAQKETLENLTVQLKVFGVVQSKIHSKQSVDGTYKPVDYGFTAADFNYGSDADFKASPEYKYLTDNGINNHQDFLQKQGVSLSNNASFKDEEKSKKLSNFSSSVSAKSKLLNDEVQIKTTELNDTSSQYNSTVEAMNKFVQKYHSILQEILRAI</sequence>
<proteinExistence type="predicted"/>
<reference evidence="1" key="1">
    <citation type="submission" date="2018-01" db="EMBL/GenBank/DDBJ databases">
        <title>FDA dAtabase for Regulatory Grade micrObial Sequences (FDA-ARGOS): Supporting development and validation of Infectious Disease Dx tests.</title>
        <authorList>
            <person name="Hoffmann M."/>
            <person name="Allard M."/>
            <person name="Evans P."/>
            <person name="Brown E."/>
            <person name="Tallon L."/>
            <person name="Sadzewicz L."/>
            <person name="Sengamalay N."/>
            <person name="Ott S."/>
            <person name="Godinez A."/>
            <person name="Nagaraj S."/>
            <person name="Vyas G."/>
            <person name="Aluvathingal J."/>
            <person name="Nadendla S."/>
            <person name="Geyer C."/>
            <person name="Sichtig H."/>
        </authorList>
    </citation>
    <scope>NUCLEOTIDE SEQUENCE</scope>
    <source>
        <strain evidence="1">FDAARGOS_107</strain>
    </source>
</reference>
<dbReference type="PRINTS" id="PR01592">
    <property type="entry name" value="LCRVANTIGEN"/>
</dbReference>
<dbReference type="Pfam" id="PF04792">
    <property type="entry name" value="LcrV"/>
    <property type="match status" value="1"/>
</dbReference>
<evidence type="ECO:0000313" key="2">
    <source>
        <dbReference type="Proteomes" id="UP000067422"/>
    </source>
</evidence>
<gene>
    <name evidence="1" type="ORF">AL538_15285</name>
</gene>
<organism evidence="1 2">
    <name type="scientific">Vibrio harveyi</name>
    <name type="common">Beneckea harveyi</name>
    <dbReference type="NCBI Taxonomy" id="669"/>
    <lineage>
        <taxon>Bacteria</taxon>
        <taxon>Pseudomonadati</taxon>
        <taxon>Pseudomonadota</taxon>
        <taxon>Gammaproteobacteria</taxon>
        <taxon>Vibrionales</taxon>
        <taxon>Vibrionaceae</taxon>
        <taxon>Vibrio</taxon>
    </lineage>
</organism>
<accession>A0ABM5Y087</accession>
<name>A0ABM5Y087_VIBHA</name>
<dbReference type="EMBL" id="CP014038">
    <property type="protein sequence ID" value="AMF98984.1"/>
    <property type="molecule type" value="Genomic_DNA"/>
</dbReference>
<keyword evidence="2" id="KW-1185">Reference proteome</keyword>
<dbReference type="InterPro" id="IPR036139">
    <property type="entry name" value="Vir_assoc_V_ag_sf"/>
</dbReference>
<protein>
    <submittedName>
        <fullName evidence="1">Type III secretion cytoplasmic LcrG inhibitor</fullName>
    </submittedName>
</protein>